<comment type="caution">
    <text evidence="8">The sequence shown here is derived from an EMBL/GenBank/DDBJ whole genome shotgun (WGS) entry which is preliminary data.</text>
</comment>
<name>A0A437M9N7_9SPHN</name>
<dbReference type="InterPro" id="IPR012094">
    <property type="entry name" value="tRNA_Ile_lys_synt"/>
</dbReference>
<reference evidence="8 9" key="1">
    <citation type="submission" date="2019-01" db="EMBL/GenBank/DDBJ databases">
        <authorList>
            <person name="Chen W.-M."/>
        </authorList>
    </citation>
    <scope>NUCLEOTIDE SEQUENCE [LARGE SCALE GENOMIC DNA]</scope>
    <source>
        <strain evidence="8 9">CCP-7</strain>
    </source>
</reference>
<keyword evidence="1 6" id="KW-0436">Ligase</keyword>
<dbReference type="EMBL" id="SACN01000001">
    <property type="protein sequence ID" value="RVT94421.1"/>
    <property type="molecule type" value="Genomic_DNA"/>
</dbReference>
<dbReference type="PANTHER" id="PTHR43033:SF1">
    <property type="entry name" value="TRNA(ILE)-LYSIDINE SYNTHASE-RELATED"/>
    <property type="match status" value="1"/>
</dbReference>
<dbReference type="Pfam" id="PF01171">
    <property type="entry name" value="ATP_bind_3"/>
    <property type="match status" value="1"/>
</dbReference>
<evidence type="ECO:0000256" key="6">
    <source>
        <dbReference type="HAMAP-Rule" id="MF_01161"/>
    </source>
</evidence>
<dbReference type="InterPro" id="IPR011063">
    <property type="entry name" value="TilS/TtcA_N"/>
</dbReference>
<keyword evidence="4 6" id="KW-0067">ATP-binding</keyword>
<dbReference type="NCBIfam" id="TIGR02432">
    <property type="entry name" value="lysidine_TilS_N"/>
    <property type="match status" value="1"/>
</dbReference>
<evidence type="ECO:0000256" key="5">
    <source>
        <dbReference type="ARBA" id="ARBA00048539"/>
    </source>
</evidence>
<keyword evidence="6" id="KW-0963">Cytoplasm</keyword>
<evidence type="ECO:0000313" key="9">
    <source>
        <dbReference type="Proteomes" id="UP000282971"/>
    </source>
</evidence>
<dbReference type="GO" id="GO:0032267">
    <property type="term" value="F:tRNA(Ile)-lysidine synthase activity"/>
    <property type="evidence" value="ECO:0007669"/>
    <property type="project" value="UniProtKB-EC"/>
</dbReference>
<dbReference type="GO" id="GO:0006400">
    <property type="term" value="P:tRNA modification"/>
    <property type="evidence" value="ECO:0007669"/>
    <property type="project" value="UniProtKB-UniRule"/>
</dbReference>
<dbReference type="GO" id="GO:0005524">
    <property type="term" value="F:ATP binding"/>
    <property type="evidence" value="ECO:0007669"/>
    <property type="project" value="UniProtKB-UniRule"/>
</dbReference>
<gene>
    <name evidence="6 8" type="primary">tilS</name>
    <name evidence="8" type="ORF">EOD43_11455</name>
</gene>
<dbReference type="OrthoDB" id="9807403at2"/>
<comment type="catalytic activity">
    <reaction evidence="5 6">
        <text>cytidine(34) in tRNA(Ile2) + L-lysine + ATP = lysidine(34) in tRNA(Ile2) + AMP + diphosphate + H(+)</text>
        <dbReference type="Rhea" id="RHEA:43744"/>
        <dbReference type="Rhea" id="RHEA-COMP:10625"/>
        <dbReference type="Rhea" id="RHEA-COMP:10670"/>
        <dbReference type="ChEBI" id="CHEBI:15378"/>
        <dbReference type="ChEBI" id="CHEBI:30616"/>
        <dbReference type="ChEBI" id="CHEBI:32551"/>
        <dbReference type="ChEBI" id="CHEBI:33019"/>
        <dbReference type="ChEBI" id="CHEBI:82748"/>
        <dbReference type="ChEBI" id="CHEBI:83665"/>
        <dbReference type="ChEBI" id="CHEBI:456215"/>
        <dbReference type="EC" id="6.3.4.19"/>
    </reaction>
</comment>
<keyword evidence="9" id="KW-1185">Reference proteome</keyword>
<comment type="domain">
    <text evidence="6">The N-terminal region contains the highly conserved SGGXDS motif, predicted to be a P-loop motif involved in ATP binding.</text>
</comment>
<dbReference type="Proteomes" id="UP000282971">
    <property type="component" value="Unassembled WGS sequence"/>
</dbReference>
<dbReference type="InterPro" id="IPR012795">
    <property type="entry name" value="tRNA_Ile_lys_synt_N"/>
</dbReference>
<proteinExistence type="inferred from homology"/>
<evidence type="ECO:0000313" key="8">
    <source>
        <dbReference type="EMBL" id="RVT94421.1"/>
    </source>
</evidence>
<feature type="binding site" evidence="6">
    <location>
        <begin position="37"/>
        <end position="42"/>
    </location>
    <ligand>
        <name>ATP</name>
        <dbReference type="ChEBI" id="CHEBI:30616"/>
    </ligand>
</feature>
<protein>
    <recommendedName>
        <fullName evidence="6">tRNA(Ile)-lysidine synthase</fullName>
        <ecNumber evidence="6">6.3.4.19</ecNumber>
    </recommendedName>
    <alternativeName>
        <fullName evidence="6">tRNA(Ile)-2-lysyl-cytidine synthase</fullName>
    </alternativeName>
    <alternativeName>
        <fullName evidence="6">tRNA(Ile)-lysidine synthetase</fullName>
    </alternativeName>
</protein>
<dbReference type="SUPFAM" id="SSF52402">
    <property type="entry name" value="Adenine nucleotide alpha hydrolases-like"/>
    <property type="match status" value="1"/>
</dbReference>
<evidence type="ECO:0000256" key="3">
    <source>
        <dbReference type="ARBA" id="ARBA00022741"/>
    </source>
</evidence>
<dbReference type="AlphaFoldDB" id="A0A437M9N7"/>
<dbReference type="GO" id="GO:0005737">
    <property type="term" value="C:cytoplasm"/>
    <property type="evidence" value="ECO:0007669"/>
    <property type="project" value="UniProtKB-SubCell"/>
</dbReference>
<dbReference type="PANTHER" id="PTHR43033">
    <property type="entry name" value="TRNA(ILE)-LYSIDINE SYNTHASE-RELATED"/>
    <property type="match status" value="1"/>
</dbReference>
<evidence type="ECO:0000256" key="1">
    <source>
        <dbReference type="ARBA" id="ARBA00022598"/>
    </source>
</evidence>
<dbReference type="EC" id="6.3.4.19" evidence="6"/>
<evidence type="ECO:0000259" key="7">
    <source>
        <dbReference type="Pfam" id="PF01171"/>
    </source>
</evidence>
<comment type="subcellular location">
    <subcellularLocation>
        <location evidence="6">Cytoplasm</location>
    </subcellularLocation>
</comment>
<dbReference type="Gene3D" id="3.40.50.620">
    <property type="entry name" value="HUPs"/>
    <property type="match status" value="1"/>
</dbReference>
<comment type="similarity">
    <text evidence="6">Belongs to the tRNA(Ile)-lysidine synthase family.</text>
</comment>
<sequence length="318" mass="33569">MPSASKARGLIPDTLIARFRADVEALCGEGLLALAVSGGPDSMAMLHLAVAAFPGRVIAATVDHGLRAEARVEAQLVATACESLGNPHATLNVTVAPGASVQAQAREARYAALNNWARGQGASALLTAHHADDQAETVLMRLARGSGLGGLSGIRASRDLGGELTLIRPLLGWRRAELAAIVGAVPTVDDPSNRDPRHDRTRARALLAHTDWIDPARIAATARHLAESEAALDWIADEVIRSRCIIDDGRIAADLAGLPREIIRRVLTKLIAHADSPADGPTLDHLLDRLENGLSSSVGGLIVHPGDRMIIQKAPERH</sequence>
<organism evidence="8 9">
    <name type="scientific">Sphingomonas crocodyli</name>
    <dbReference type="NCBI Taxonomy" id="1979270"/>
    <lineage>
        <taxon>Bacteria</taxon>
        <taxon>Pseudomonadati</taxon>
        <taxon>Pseudomonadota</taxon>
        <taxon>Alphaproteobacteria</taxon>
        <taxon>Sphingomonadales</taxon>
        <taxon>Sphingomonadaceae</taxon>
        <taxon>Sphingomonas</taxon>
    </lineage>
</organism>
<dbReference type="CDD" id="cd01992">
    <property type="entry name" value="TilS_N"/>
    <property type="match status" value="1"/>
</dbReference>
<comment type="function">
    <text evidence="6">Ligates lysine onto the cytidine present at position 34 of the AUA codon-specific tRNA(Ile) that contains the anticodon CAU, in an ATP-dependent manner. Cytidine is converted to lysidine, thus changing the amino acid specificity of the tRNA from methionine to isoleucine.</text>
</comment>
<keyword evidence="3 6" id="KW-0547">Nucleotide-binding</keyword>
<dbReference type="HAMAP" id="MF_01161">
    <property type="entry name" value="tRNA_Ile_lys_synt"/>
    <property type="match status" value="1"/>
</dbReference>
<evidence type="ECO:0000256" key="4">
    <source>
        <dbReference type="ARBA" id="ARBA00022840"/>
    </source>
</evidence>
<evidence type="ECO:0000256" key="2">
    <source>
        <dbReference type="ARBA" id="ARBA00022694"/>
    </source>
</evidence>
<accession>A0A437M9N7</accession>
<dbReference type="RefSeq" id="WP_127743905.1">
    <property type="nucleotide sequence ID" value="NZ_SACN01000001.1"/>
</dbReference>
<dbReference type="InterPro" id="IPR014729">
    <property type="entry name" value="Rossmann-like_a/b/a_fold"/>
</dbReference>
<keyword evidence="2 6" id="KW-0819">tRNA processing</keyword>
<feature type="domain" description="tRNA(Ile)-lysidine/2-thiocytidine synthase N-terminal" evidence="7">
    <location>
        <begin position="33"/>
        <end position="204"/>
    </location>
</feature>